<gene>
    <name evidence="1" type="ORF">GGX14DRAFT_527398</name>
</gene>
<accession>A0AAD6Y039</accession>
<comment type="caution">
    <text evidence="1">The sequence shown here is derived from an EMBL/GenBank/DDBJ whole genome shotgun (WGS) entry which is preliminary data.</text>
</comment>
<dbReference type="Gene3D" id="1.20.1280.50">
    <property type="match status" value="1"/>
</dbReference>
<keyword evidence="2" id="KW-1185">Reference proteome</keyword>
<proteinExistence type="predicted"/>
<sequence length="184" mass="20545">MAIVCENCGHRNGGTAGIHSIPELCGHDTSVDQRAALAKLEEEILQFKTYAESHISALEEKRRSILDCLNGVVYPILTLPPEITSRIFVHCLPHHGRVRPSPRSAPLVFTRICGQWRAIALSTGELWSSLDVDVGVLRPGKDNLLRRWFHRAKDCPLSLTIRQRYNGGLSANVADIIRSFVAWK</sequence>
<organism evidence="1 2">
    <name type="scientific">Mycena pura</name>
    <dbReference type="NCBI Taxonomy" id="153505"/>
    <lineage>
        <taxon>Eukaryota</taxon>
        <taxon>Fungi</taxon>
        <taxon>Dikarya</taxon>
        <taxon>Basidiomycota</taxon>
        <taxon>Agaricomycotina</taxon>
        <taxon>Agaricomycetes</taxon>
        <taxon>Agaricomycetidae</taxon>
        <taxon>Agaricales</taxon>
        <taxon>Marasmiineae</taxon>
        <taxon>Mycenaceae</taxon>
        <taxon>Mycena</taxon>
    </lineage>
</organism>
<reference evidence="1" key="1">
    <citation type="submission" date="2023-03" db="EMBL/GenBank/DDBJ databases">
        <title>Massive genome expansion in bonnet fungi (Mycena s.s.) driven by repeated elements and novel gene families across ecological guilds.</title>
        <authorList>
            <consortium name="Lawrence Berkeley National Laboratory"/>
            <person name="Harder C.B."/>
            <person name="Miyauchi S."/>
            <person name="Viragh M."/>
            <person name="Kuo A."/>
            <person name="Thoen E."/>
            <person name="Andreopoulos B."/>
            <person name="Lu D."/>
            <person name="Skrede I."/>
            <person name="Drula E."/>
            <person name="Henrissat B."/>
            <person name="Morin E."/>
            <person name="Kohler A."/>
            <person name="Barry K."/>
            <person name="LaButti K."/>
            <person name="Morin E."/>
            <person name="Salamov A."/>
            <person name="Lipzen A."/>
            <person name="Mereny Z."/>
            <person name="Hegedus B."/>
            <person name="Baldrian P."/>
            <person name="Stursova M."/>
            <person name="Weitz H."/>
            <person name="Taylor A."/>
            <person name="Grigoriev I.V."/>
            <person name="Nagy L.G."/>
            <person name="Martin F."/>
            <person name="Kauserud H."/>
        </authorList>
    </citation>
    <scope>NUCLEOTIDE SEQUENCE</scope>
    <source>
        <strain evidence="1">9144</strain>
    </source>
</reference>
<name>A0AAD6Y039_9AGAR</name>
<protein>
    <recommendedName>
        <fullName evidence="3">F-box domain-containing protein</fullName>
    </recommendedName>
</protein>
<dbReference type="Proteomes" id="UP001219525">
    <property type="component" value="Unassembled WGS sequence"/>
</dbReference>
<evidence type="ECO:0000313" key="2">
    <source>
        <dbReference type="Proteomes" id="UP001219525"/>
    </source>
</evidence>
<feature type="non-terminal residue" evidence="1">
    <location>
        <position position="1"/>
    </location>
</feature>
<dbReference type="AlphaFoldDB" id="A0AAD6Y039"/>
<evidence type="ECO:0000313" key="1">
    <source>
        <dbReference type="EMBL" id="KAJ7194729.1"/>
    </source>
</evidence>
<dbReference type="EMBL" id="JARJCW010000096">
    <property type="protein sequence ID" value="KAJ7194729.1"/>
    <property type="molecule type" value="Genomic_DNA"/>
</dbReference>
<evidence type="ECO:0008006" key="3">
    <source>
        <dbReference type="Google" id="ProtNLM"/>
    </source>
</evidence>